<organism evidence="1 2">
    <name type="scientific">Candidatus Dojkabacteria bacterium</name>
    <dbReference type="NCBI Taxonomy" id="2099670"/>
    <lineage>
        <taxon>Bacteria</taxon>
        <taxon>Candidatus Dojkabacteria</taxon>
    </lineage>
</organism>
<sequence length="125" mass="13858">MQDNFNNKDENILRNLLAVAPKHCDNCGSKYTETNFKIVKSSPSNTVFHLKCSICGNAYMLNVINPVNGMIGAQRTPINIDLEMGEEIQKFAGKPSVDKNEAIDVFNTLPGNLTENDLNKILSEL</sequence>
<dbReference type="AlphaFoldDB" id="A0A955L0S2"/>
<protein>
    <submittedName>
        <fullName evidence="1">Uncharacterized protein</fullName>
    </submittedName>
</protein>
<proteinExistence type="predicted"/>
<evidence type="ECO:0000313" key="2">
    <source>
        <dbReference type="Proteomes" id="UP000745577"/>
    </source>
</evidence>
<accession>A0A955L0S2</accession>
<evidence type="ECO:0000313" key="1">
    <source>
        <dbReference type="EMBL" id="MCA9380373.1"/>
    </source>
</evidence>
<comment type="caution">
    <text evidence="1">The sequence shown here is derived from an EMBL/GenBank/DDBJ whole genome shotgun (WGS) entry which is preliminary data.</text>
</comment>
<gene>
    <name evidence="1" type="ORF">KC675_04305</name>
</gene>
<reference evidence="1" key="1">
    <citation type="submission" date="2020-04" db="EMBL/GenBank/DDBJ databases">
        <authorList>
            <person name="Zhang T."/>
        </authorList>
    </citation>
    <scope>NUCLEOTIDE SEQUENCE</scope>
    <source>
        <strain evidence="1">HKST-UBA15</strain>
    </source>
</reference>
<name>A0A955L0S2_9BACT</name>
<dbReference type="EMBL" id="JAGQLL010000053">
    <property type="protein sequence ID" value="MCA9380373.1"/>
    <property type="molecule type" value="Genomic_DNA"/>
</dbReference>
<reference evidence="1" key="2">
    <citation type="journal article" date="2021" name="Microbiome">
        <title>Successional dynamics and alternative stable states in a saline activated sludge microbial community over 9 years.</title>
        <authorList>
            <person name="Wang Y."/>
            <person name="Ye J."/>
            <person name="Ju F."/>
            <person name="Liu L."/>
            <person name="Boyd J.A."/>
            <person name="Deng Y."/>
            <person name="Parks D.H."/>
            <person name="Jiang X."/>
            <person name="Yin X."/>
            <person name="Woodcroft B.J."/>
            <person name="Tyson G.W."/>
            <person name="Hugenholtz P."/>
            <person name="Polz M.F."/>
            <person name="Zhang T."/>
        </authorList>
    </citation>
    <scope>NUCLEOTIDE SEQUENCE</scope>
    <source>
        <strain evidence="1">HKST-UBA15</strain>
    </source>
</reference>
<dbReference type="Proteomes" id="UP000745577">
    <property type="component" value="Unassembled WGS sequence"/>
</dbReference>